<evidence type="ECO:0000313" key="2">
    <source>
        <dbReference type="EMBL" id="UJG41146.1"/>
    </source>
</evidence>
<evidence type="ECO:0000256" key="1">
    <source>
        <dbReference type="SAM" id="Phobius"/>
    </source>
</evidence>
<accession>A0A9Y1BLA2</accession>
<dbReference type="SUPFAM" id="SSF53474">
    <property type="entry name" value="alpha/beta-Hydrolases"/>
    <property type="match status" value="1"/>
</dbReference>
<protein>
    <submittedName>
        <fullName evidence="2">Alpha/beta hydrolase</fullName>
    </submittedName>
</protein>
<gene>
    <name evidence="2" type="ORF">K9W45_01475</name>
</gene>
<proteinExistence type="predicted"/>
<dbReference type="Gene3D" id="3.40.50.1820">
    <property type="entry name" value="alpha/beta hydrolase"/>
    <property type="match status" value="1"/>
</dbReference>
<sequence>MHKFPEDYIQDTSFYDEAKKEYVPMSDGAELLHYYTNKNKDYTIFFVPGFNTGPFSWNDLWSHLYKDYNLYVQEKRETKSAKVKWGHKANMDRLSLDVKEAMDYFNLDEKKTFLMGPCIGASIISHAVATKKIEPLGVILNGPPKKFFLPKALLPLAYVLPAFFMGIIGKPLLVIWLSLSMPKGKQRDIYINNIRNATGMRWKKFLAVAWHDSFVDYPHVDCPALITGATEDRMHEAVIAKQVAEMIPKGEYVDTPSYYFAHYNPGAKEYAQIIKDFIEKIISTAN</sequence>
<dbReference type="GO" id="GO:0016787">
    <property type="term" value="F:hydrolase activity"/>
    <property type="evidence" value="ECO:0007669"/>
    <property type="project" value="UniProtKB-KW"/>
</dbReference>
<dbReference type="InterPro" id="IPR029058">
    <property type="entry name" value="AB_hydrolase_fold"/>
</dbReference>
<reference evidence="2" key="1">
    <citation type="journal article" date="2022" name="Nat. Microbiol.">
        <title>Unique mobile elements and scalable gene flow at the prokaryote-eukaryote boundary revealed by circularized Asgard archaea genomes.</title>
        <authorList>
            <person name="Wu F."/>
            <person name="Speth D.R."/>
            <person name="Philosof A."/>
            <person name="Cremiere A."/>
            <person name="Narayanan A."/>
            <person name="Barco R.A."/>
            <person name="Connon S.A."/>
            <person name="Amend J.P."/>
            <person name="Antoshechkin I.A."/>
            <person name="Orphan V.J."/>
        </authorList>
    </citation>
    <scope>NUCLEOTIDE SEQUENCE</scope>
    <source>
        <strain evidence="2">PM71</strain>
    </source>
</reference>
<name>A0A9Y1BLA2_9ARCH</name>
<dbReference type="AlphaFoldDB" id="A0A9Y1BLA2"/>
<feature type="transmembrane region" description="Helical" evidence="1">
    <location>
        <begin position="156"/>
        <end position="179"/>
    </location>
</feature>
<keyword evidence="1" id="KW-0812">Transmembrane</keyword>
<keyword evidence="1" id="KW-1133">Transmembrane helix</keyword>
<keyword evidence="1" id="KW-0472">Membrane</keyword>
<dbReference type="Proteomes" id="UP001201020">
    <property type="component" value="Chromosome"/>
</dbReference>
<keyword evidence="2" id="KW-0378">Hydrolase</keyword>
<dbReference type="EMBL" id="CP084166">
    <property type="protein sequence ID" value="UJG41146.1"/>
    <property type="molecule type" value="Genomic_DNA"/>
</dbReference>
<organism evidence="2">
    <name type="scientific">Candidatus Heimdallarchaeum aukensis</name>
    <dbReference type="NCBI Taxonomy" id="2876573"/>
    <lineage>
        <taxon>Archaea</taxon>
        <taxon>Promethearchaeati</taxon>
        <taxon>Candidatus Heimdallarchaeota</taxon>
        <taxon>Candidatus Heimdallarchaeia (ex Rinke et al. 2021) (nom. nud.)</taxon>
        <taxon>Candidatus Heimdallarchaeales</taxon>
        <taxon>Candidatus Heimdallarchaeaceae</taxon>
        <taxon>Candidatus Heimdallarchaeum</taxon>
    </lineage>
</organism>